<keyword evidence="2" id="KW-1185">Reference proteome</keyword>
<evidence type="ECO:0000313" key="2">
    <source>
        <dbReference type="Proteomes" id="UP000002277"/>
    </source>
</evidence>
<organism evidence="1 2">
    <name type="scientific">Pan troglodytes</name>
    <name type="common">Chimpanzee</name>
    <dbReference type="NCBI Taxonomy" id="9598"/>
    <lineage>
        <taxon>Eukaryota</taxon>
        <taxon>Metazoa</taxon>
        <taxon>Chordata</taxon>
        <taxon>Craniata</taxon>
        <taxon>Vertebrata</taxon>
        <taxon>Euteleostomi</taxon>
        <taxon>Mammalia</taxon>
        <taxon>Eutheria</taxon>
        <taxon>Euarchontoglires</taxon>
        <taxon>Primates</taxon>
        <taxon>Haplorrhini</taxon>
        <taxon>Catarrhini</taxon>
        <taxon>Hominidae</taxon>
        <taxon>Pan</taxon>
    </lineage>
</organism>
<protein>
    <submittedName>
        <fullName evidence="1">Uncharacterized protein</fullName>
    </submittedName>
</protein>
<accession>A0A2I3RGJ1</accession>
<reference evidence="1 2" key="1">
    <citation type="journal article" date="2005" name="Nature">
        <title>Initial sequence of the chimpanzee genome and comparison with the human genome.</title>
        <authorList>
            <consortium name="Chimpanzee sequencing and analysis consortium"/>
        </authorList>
    </citation>
    <scope>NUCLEOTIDE SEQUENCE [LARGE SCALE GENOMIC DNA]</scope>
</reference>
<proteinExistence type="predicted"/>
<dbReference type="InParanoid" id="A0A2I3RGJ1"/>
<dbReference type="Bgee" id="ENSPTRG00000050636">
    <property type="expression patterns" value="Expressed in colon"/>
</dbReference>
<dbReference type="GeneTree" id="ENSGT00910000148724"/>
<dbReference type="Ensembl" id="ENSPTRT00000091807.1">
    <property type="protein sequence ID" value="ENSPTRP00000063780.1"/>
    <property type="gene ID" value="ENSPTRG00000050636.1"/>
</dbReference>
<dbReference type="AlphaFoldDB" id="A0A2I3RGJ1"/>
<dbReference type="OMA" id="RFHSIYS"/>
<dbReference type="Proteomes" id="UP000002277">
    <property type="component" value="Chromosome 6"/>
</dbReference>
<evidence type="ECO:0000313" key="1">
    <source>
        <dbReference type="Ensembl" id="ENSPTRP00000063780.1"/>
    </source>
</evidence>
<name>A0A2I3RGJ1_PANTR</name>
<reference evidence="1" key="2">
    <citation type="submission" date="2025-08" db="UniProtKB">
        <authorList>
            <consortium name="Ensembl"/>
        </authorList>
    </citation>
    <scope>IDENTIFICATION</scope>
</reference>
<reference evidence="1" key="3">
    <citation type="submission" date="2025-09" db="UniProtKB">
        <authorList>
            <consortium name="Ensembl"/>
        </authorList>
    </citation>
    <scope>IDENTIFICATION</scope>
</reference>
<dbReference type="EMBL" id="AACZ04028794">
    <property type="status" value="NOT_ANNOTATED_CDS"/>
    <property type="molecule type" value="Genomic_DNA"/>
</dbReference>
<sequence length="138" mass="14749">MTTAVWRLLSVGPGLSWQDMLTSQQNVRFHSIYSLEEPQFVWFVPLTDLTPHCADHQLHKDGPDLYPPGLMLTGLQIPTSPQAAAPPSPAPASIITVDTSLHAGGGGQGVPAHSLPIPSPIPTNTVWKDQAASVGDWI</sequence>